<dbReference type="InterPro" id="IPR036388">
    <property type="entry name" value="WH-like_DNA-bd_sf"/>
</dbReference>
<dbReference type="SUPFAM" id="SSF55781">
    <property type="entry name" value="GAF domain-like"/>
    <property type="match status" value="1"/>
</dbReference>
<keyword evidence="1" id="KW-0805">Transcription regulation</keyword>
<dbReference type="AlphaFoldDB" id="A0A0A0BRV7"/>
<sequence length="240" mass="25379">MLRVLAAAPGPLPAEAVAAQVGAPRASTYRLLRVMADEGFVVHFPEERRWGLGIATFEVGQAYLRRQPLERLARPVLLRLVRSLRRTAHLGVLHGAETLYLLVERPPTTAPLVTAVGVRLPAPVTASGRALLAQLPEAHVRALVGEELVRRGGRGPADVDALLGELASERAQGWSAEDGLVTPGRRSVAAAAFDATGRAAAAISVTTDDDDRTPRAALVDGVLAAAGELTRRLGGRTPRD</sequence>
<dbReference type="Pfam" id="PF09339">
    <property type="entry name" value="HTH_IclR"/>
    <property type="match status" value="1"/>
</dbReference>
<evidence type="ECO:0000259" key="5">
    <source>
        <dbReference type="PROSITE" id="PS51078"/>
    </source>
</evidence>
<dbReference type="GO" id="GO:0003700">
    <property type="term" value="F:DNA-binding transcription factor activity"/>
    <property type="evidence" value="ECO:0007669"/>
    <property type="project" value="TreeGrafter"/>
</dbReference>
<evidence type="ECO:0000256" key="2">
    <source>
        <dbReference type="ARBA" id="ARBA00023125"/>
    </source>
</evidence>
<proteinExistence type="predicted"/>
<dbReference type="InterPro" id="IPR014757">
    <property type="entry name" value="Tscrpt_reg_IclR_C"/>
</dbReference>
<dbReference type="InterPro" id="IPR050707">
    <property type="entry name" value="HTH_MetabolicPath_Reg"/>
</dbReference>
<reference evidence="6 7" key="2">
    <citation type="journal article" date="2015" name="Stand. Genomic Sci.">
        <title>Draft genome sequence of Cellulomonas carbonis T26(T) and comparative analysis of six Cellulomonas genomes.</title>
        <authorList>
            <person name="Zhuang W."/>
            <person name="Zhang S."/>
            <person name="Xia X."/>
            <person name="Wang G."/>
        </authorList>
    </citation>
    <scope>NUCLEOTIDE SEQUENCE [LARGE SCALE GENOMIC DNA]</scope>
    <source>
        <strain evidence="6 7">T26</strain>
    </source>
</reference>
<dbReference type="GO" id="GO:0045892">
    <property type="term" value="P:negative regulation of DNA-templated transcription"/>
    <property type="evidence" value="ECO:0007669"/>
    <property type="project" value="TreeGrafter"/>
</dbReference>
<evidence type="ECO:0000256" key="1">
    <source>
        <dbReference type="ARBA" id="ARBA00023015"/>
    </source>
</evidence>
<evidence type="ECO:0000313" key="7">
    <source>
        <dbReference type="Proteomes" id="UP000029839"/>
    </source>
</evidence>
<keyword evidence="2" id="KW-0238">DNA-binding</keyword>
<name>A0A0A0BRV7_9CELL</name>
<evidence type="ECO:0000313" key="6">
    <source>
        <dbReference type="EMBL" id="KGM10387.1"/>
    </source>
</evidence>
<dbReference type="PANTHER" id="PTHR30136:SF24">
    <property type="entry name" value="HTH-TYPE TRANSCRIPTIONAL REPRESSOR ALLR"/>
    <property type="match status" value="1"/>
</dbReference>
<feature type="domain" description="HTH iclR-type" evidence="4">
    <location>
        <begin position="1"/>
        <end position="54"/>
    </location>
</feature>
<dbReference type="InterPro" id="IPR029016">
    <property type="entry name" value="GAF-like_dom_sf"/>
</dbReference>
<dbReference type="PROSITE" id="PS51077">
    <property type="entry name" value="HTH_ICLR"/>
    <property type="match status" value="1"/>
</dbReference>
<dbReference type="PROSITE" id="PS51078">
    <property type="entry name" value="ICLR_ED"/>
    <property type="match status" value="1"/>
</dbReference>
<reference evidence="6 7" key="1">
    <citation type="submission" date="2013-08" db="EMBL/GenBank/DDBJ databases">
        <title>Genome sequencing of Cellulomonas carbonis T26.</title>
        <authorList>
            <person name="Chen F."/>
            <person name="Li Y."/>
            <person name="Wang G."/>
        </authorList>
    </citation>
    <scope>NUCLEOTIDE SEQUENCE [LARGE SCALE GENOMIC DNA]</scope>
    <source>
        <strain evidence="6 7">T26</strain>
    </source>
</reference>
<dbReference type="Proteomes" id="UP000029839">
    <property type="component" value="Unassembled WGS sequence"/>
</dbReference>
<dbReference type="SUPFAM" id="SSF46785">
    <property type="entry name" value="Winged helix' DNA-binding domain"/>
    <property type="match status" value="1"/>
</dbReference>
<dbReference type="Gene3D" id="1.10.10.10">
    <property type="entry name" value="Winged helix-like DNA-binding domain superfamily/Winged helix DNA-binding domain"/>
    <property type="match status" value="1"/>
</dbReference>
<feature type="domain" description="IclR-ED" evidence="5">
    <location>
        <begin position="55"/>
        <end position="235"/>
    </location>
</feature>
<organism evidence="6 7">
    <name type="scientific">Cellulomonas carbonis T26</name>
    <dbReference type="NCBI Taxonomy" id="947969"/>
    <lineage>
        <taxon>Bacteria</taxon>
        <taxon>Bacillati</taxon>
        <taxon>Actinomycetota</taxon>
        <taxon>Actinomycetes</taxon>
        <taxon>Micrococcales</taxon>
        <taxon>Cellulomonadaceae</taxon>
        <taxon>Cellulomonas</taxon>
    </lineage>
</organism>
<comment type="caution">
    <text evidence="6">The sequence shown here is derived from an EMBL/GenBank/DDBJ whole genome shotgun (WGS) entry which is preliminary data.</text>
</comment>
<dbReference type="PANTHER" id="PTHR30136">
    <property type="entry name" value="HELIX-TURN-HELIX TRANSCRIPTIONAL REGULATOR, ICLR FAMILY"/>
    <property type="match status" value="1"/>
</dbReference>
<protein>
    <submittedName>
        <fullName evidence="6">IclR family transcriptional regulator</fullName>
    </submittedName>
</protein>
<dbReference type="EMBL" id="AXCY01000052">
    <property type="protein sequence ID" value="KGM10387.1"/>
    <property type="molecule type" value="Genomic_DNA"/>
</dbReference>
<gene>
    <name evidence="6" type="ORF">N868_15525</name>
</gene>
<keyword evidence="7" id="KW-1185">Reference proteome</keyword>
<keyword evidence="3" id="KW-0804">Transcription</keyword>
<dbReference type="InterPro" id="IPR036390">
    <property type="entry name" value="WH_DNA-bd_sf"/>
</dbReference>
<dbReference type="Pfam" id="PF01614">
    <property type="entry name" value="IclR_C"/>
    <property type="match status" value="1"/>
</dbReference>
<dbReference type="Gene3D" id="3.30.450.40">
    <property type="match status" value="1"/>
</dbReference>
<evidence type="ECO:0000256" key="3">
    <source>
        <dbReference type="ARBA" id="ARBA00023163"/>
    </source>
</evidence>
<dbReference type="GO" id="GO:0003677">
    <property type="term" value="F:DNA binding"/>
    <property type="evidence" value="ECO:0007669"/>
    <property type="project" value="UniProtKB-KW"/>
</dbReference>
<dbReference type="SMART" id="SM00346">
    <property type="entry name" value="HTH_ICLR"/>
    <property type="match status" value="1"/>
</dbReference>
<dbReference type="InterPro" id="IPR005471">
    <property type="entry name" value="Tscrpt_reg_IclR_N"/>
</dbReference>
<accession>A0A0A0BRV7</accession>
<evidence type="ECO:0000259" key="4">
    <source>
        <dbReference type="PROSITE" id="PS51077"/>
    </source>
</evidence>